<dbReference type="EC" id="1.2.1.88" evidence="2"/>
<dbReference type="FunFam" id="3.40.309.10:FF:000005">
    <property type="entry name" value="1-pyrroline-5-carboxylate dehydrogenase 1"/>
    <property type="match status" value="1"/>
</dbReference>
<evidence type="ECO:0000259" key="6">
    <source>
        <dbReference type="Pfam" id="PF00171"/>
    </source>
</evidence>
<dbReference type="InterPro" id="IPR016161">
    <property type="entry name" value="Ald_DH/histidinol_DH"/>
</dbReference>
<evidence type="ECO:0000256" key="4">
    <source>
        <dbReference type="ARBA" id="ARBA00023027"/>
    </source>
</evidence>
<dbReference type="GO" id="GO:0010133">
    <property type="term" value="P:L-proline catabolic process to L-glutamate"/>
    <property type="evidence" value="ECO:0007669"/>
    <property type="project" value="TreeGrafter"/>
</dbReference>
<dbReference type="GO" id="GO:0009898">
    <property type="term" value="C:cytoplasmic side of plasma membrane"/>
    <property type="evidence" value="ECO:0007669"/>
    <property type="project" value="TreeGrafter"/>
</dbReference>
<dbReference type="InterPro" id="IPR015590">
    <property type="entry name" value="Aldehyde_DH_dom"/>
</dbReference>
<name>A0A6M3L7A1_9ZZZZ</name>
<dbReference type="AlphaFoldDB" id="A0A6M3L7A1"/>
<dbReference type="PROSITE" id="PS00687">
    <property type="entry name" value="ALDEHYDE_DEHYDR_GLU"/>
    <property type="match status" value="1"/>
</dbReference>
<evidence type="ECO:0000313" key="7">
    <source>
        <dbReference type="EMBL" id="QJA90837.1"/>
    </source>
</evidence>
<sequence length="507" mass="56289">MFFRNEEFFDWNDNYRCIGQLNSLMDVRKKFPITIPLVIGSLQIFTKNRIKSVNPNKPSDVVCNSSYADDLHINAAIEEAKKAFHDWKYTNVRERSDLLLKVANNINRYEMNSLLINEIGKSWKEADIETCEGIDFLRFYAKSVIDLMKNHTRQISDMTDLCYMMYEPRGVVSVIAPWNFPFAITIGMISAAIVTGNAVVFKPSSLSPLLGYRIYELFKDAGLPNGVLNFVPCNGSSNGDILVKHNDVSMIVFTGSKDVGLKIVKLAGETPSNNVKQVIVEMGGKNASIVDDTANIDDAIPYIIQSSFGYSGQKCSACSRIIVMEDIHNVLCDKLVNAIGNLKVGNVNDRTNFTGAVISEESKNKIMDYIEIGKKEGKIITRKEINGDGYNVPITVFTNVDPNGRIAQEEIFGPLLSIIKVKTFDEALKVANNTQYALTGSIFSNDRSNINRATKEFKVGNFYINRGCTGAMVARHPFGGFKMSGTGPKVGGPDYLGRFTIARTISE</sequence>
<dbReference type="SUPFAM" id="SSF53720">
    <property type="entry name" value="ALDH-like"/>
    <property type="match status" value="1"/>
</dbReference>
<evidence type="ECO:0000256" key="5">
    <source>
        <dbReference type="ARBA" id="ARBA00048142"/>
    </source>
</evidence>
<comment type="pathway">
    <text evidence="1">Amino-acid degradation; L-proline degradation into L-glutamate; L-glutamate from L-proline: step 2/2.</text>
</comment>
<protein>
    <recommendedName>
        <fullName evidence="2">L-glutamate gamma-semialdehyde dehydrogenase</fullName>
        <ecNumber evidence="2">1.2.1.88</ecNumber>
    </recommendedName>
</protein>
<reference evidence="7" key="1">
    <citation type="submission" date="2020-03" db="EMBL/GenBank/DDBJ databases">
        <title>The deep terrestrial virosphere.</title>
        <authorList>
            <person name="Holmfeldt K."/>
            <person name="Nilsson E."/>
            <person name="Simone D."/>
            <person name="Lopez-Fernandez M."/>
            <person name="Wu X."/>
            <person name="de Brujin I."/>
            <person name="Lundin D."/>
            <person name="Andersson A."/>
            <person name="Bertilsson S."/>
            <person name="Dopson M."/>
        </authorList>
    </citation>
    <scope>NUCLEOTIDE SEQUENCE</scope>
    <source>
        <strain evidence="7">MM415B03553</strain>
    </source>
</reference>
<proteinExistence type="predicted"/>
<dbReference type="Gene3D" id="3.40.309.10">
    <property type="entry name" value="Aldehyde Dehydrogenase, Chain A, domain 2"/>
    <property type="match status" value="1"/>
</dbReference>
<evidence type="ECO:0000256" key="1">
    <source>
        <dbReference type="ARBA" id="ARBA00004786"/>
    </source>
</evidence>
<dbReference type="GO" id="GO:0003842">
    <property type="term" value="F:L-glutamate gamma-semialdehyde dehydrogenase activity"/>
    <property type="evidence" value="ECO:0007669"/>
    <property type="project" value="UniProtKB-EC"/>
</dbReference>
<dbReference type="InterPro" id="IPR016160">
    <property type="entry name" value="Ald_DH_CS_CYS"/>
</dbReference>
<keyword evidence="4" id="KW-0520">NAD</keyword>
<dbReference type="InterPro" id="IPR050485">
    <property type="entry name" value="Proline_metab_enzyme"/>
</dbReference>
<dbReference type="InterPro" id="IPR029510">
    <property type="entry name" value="Ald_DH_CS_GLU"/>
</dbReference>
<dbReference type="PROSITE" id="PS00070">
    <property type="entry name" value="ALDEHYDE_DEHYDR_CYS"/>
    <property type="match status" value="1"/>
</dbReference>
<feature type="domain" description="Aldehyde dehydrogenase" evidence="6">
    <location>
        <begin position="48"/>
        <end position="504"/>
    </location>
</feature>
<dbReference type="Gene3D" id="3.40.605.10">
    <property type="entry name" value="Aldehyde Dehydrogenase, Chain A, domain 1"/>
    <property type="match status" value="1"/>
</dbReference>
<dbReference type="PANTHER" id="PTHR42862">
    <property type="entry name" value="DELTA-1-PYRROLINE-5-CARBOXYLATE DEHYDROGENASE 1, ISOFORM A-RELATED"/>
    <property type="match status" value="1"/>
</dbReference>
<evidence type="ECO:0000256" key="3">
    <source>
        <dbReference type="ARBA" id="ARBA00023002"/>
    </source>
</evidence>
<dbReference type="InterPro" id="IPR016162">
    <property type="entry name" value="Ald_DH_N"/>
</dbReference>
<dbReference type="Pfam" id="PF00171">
    <property type="entry name" value="Aldedh"/>
    <property type="match status" value="1"/>
</dbReference>
<comment type="catalytic activity">
    <reaction evidence="5">
        <text>L-glutamate 5-semialdehyde + NAD(+) + H2O = L-glutamate + NADH + 2 H(+)</text>
        <dbReference type="Rhea" id="RHEA:30235"/>
        <dbReference type="ChEBI" id="CHEBI:15377"/>
        <dbReference type="ChEBI" id="CHEBI:15378"/>
        <dbReference type="ChEBI" id="CHEBI:29985"/>
        <dbReference type="ChEBI" id="CHEBI:57540"/>
        <dbReference type="ChEBI" id="CHEBI:57945"/>
        <dbReference type="ChEBI" id="CHEBI:58066"/>
        <dbReference type="EC" id="1.2.1.88"/>
    </reaction>
</comment>
<accession>A0A6M3L7A1</accession>
<organism evidence="7">
    <name type="scientific">viral metagenome</name>
    <dbReference type="NCBI Taxonomy" id="1070528"/>
    <lineage>
        <taxon>unclassified sequences</taxon>
        <taxon>metagenomes</taxon>
        <taxon>organismal metagenomes</taxon>
    </lineage>
</organism>
<keyword evidence="3" id="KW-0560">Oxidoreductase</keyword>
<gene>
    <name evidence="7" type="ORF">MM415B03553_0009</name>
</gene>
<dbReference type="PANTHER" id="PTHR42862:SF1">
    <property type="entry name" value="DELTA-1-PYRROLINE-5-CARBOXYLATE DEHYDROGENASE 2, ISOFORM A-RELATED"/>
    <property type="match status" value="1"/>
</dbReference>
<evidence type="ECO:0000256" key="2">
    <source>
        <dbReference type="ARBA" id="ARBA00012884"/>
    </source>
</evidence>
<dbReference type="EMBL" id="MT142941">
    <property type="protein sequence ID" value="QJA90837.1"/>
    <property type="molecule type" value="Genomic_DNA"/>
</dbReference>
<dbReference type="InterPro" id="IPR016163">
    <property type="entry name" value="Ald_DH_C"/>
</dbReference>